<feature type="transmembrane region" description="Helical" evidence="1">
    <location>
        <begin position="271"/>
        <end position="293"/>
    </location>
</feature>
<evidence type="ECO:0000313" key="2">
    <source>
        <dbReference type="EMBL" id="ODA28615.1"/>
    </source>
</evidence>
<sequence>MFSRIWQQLSVASPVAKVTATLWLCLLVLLELLGRETKSDWFDLASFVALVAAFILTIRVHRRQPLAIVTWLVLKIDRGLKQFRKSLMNFGVDFRPPAQHRFYGLPRLWGAIAIATFPLTLLAIITTFYPAAFLREFAAGSFYLPWLGLWSLVVITGISAMLIHGVFFYLGLHDMLMEHAGKLLNNPRQADAEDYQIRRRIHQLSCLAVAFVFVAALVLPCRWGVNLILGMYGLILLSILCCGQGLLFTCRQAPGTRLMHIDGRWLMTIQWSFPISLAVPALIFAGTLPNATAHQLPALHLLQGLITWVACLGSMMITVINLRYLLLATVFHPARVPHELSVKPAATVRWKRYVQSTAQLFSATLGRIQKLVIPQRVHTASATRPTDSAGRAEENSSLVPTASLWHDSEAFLRVRRFEIAARRELVRGLEKLMKPLARQTESPPTGILVGLQHWFMLGLAADGDRESRFLRDRTILDPILSWPFYRAISLRARHHYYLLTKALDIDLIYLEKGISFRKFVKVLRVMFETYDMHGGRQRAEEHQFTGLRGIRVIVAELDIHRSPNLGRKNYPEPEYDEISRARILHVFRDRGMDEALEEVPTDFEGAPVFSGW</sequence>
<dbReference type="EMBL" id="LYDR01000152">
    <property type="protein sequence ID" value="ODA28615.1"/>
    <property type="molecule type" value="Genomic_DNA"/>
</dbReference>
<feature type="transmembrane region" description="Helical" evidence="1">
    <location>
        <begin position="149"/>
        <end position="172"/>
    </location>
</feature>
<comment type="caution">
    <text evidence="2">The sequence shown here is derived from an EMBL/GenBank/DDBJ whole genome shotgun (WGS) entry which is preliminary data.</text>
</comment>
<reference evidence="2 3" key="1">
    <citation type="submission" date="2016-05" db="EMBL/GenBank/DDBJ databases">
        <title>Genomic and physiological characterization of Planctopirus sp. isolated from fresh water lake.</title>
        <authorList>
            <person name="Subhash Y."/>
            <person name="Ramana C."/>
        </authorList>
    </citation>
    <scope>NUCLEOTIDE SEQUENCE [LARGE SCALE GENOMIC DNA]</scope>
    <source>
        <strain evidence="2 3">JC280</strain>
    </source>
</reference>
<evidence type="ECO:0000256" key="1">
    <source>
        <dbReference type="SAM" id="Phobius"/>
    </source>
</evidence>
<dbReference type="RefSeq" id="WP_068852026.1">
    <property type="nucleotide sequence ID" value="NZ_LYDR01000152.1"/>
</dbReference>
<evidence type="ECO:0000313" key="3">
    <source>
        <dbReference type="Proteomes" id="UP000094828"/>
    </source>
</evidence>
<accession>A0A1C3E5T4</accession>
<organism evidence="2 3">
    <name type="scientific">Planctopirus hydrillae</name>
    <dbReference type="NCBI Taxonomy" id="1841610"/>
    <lineage>
        <taxon>Bacteria</taxon>
        <taxon>Pseudomonadati</taxon>
        <taxon>Planctomycetota</taxon>
        <taxon>Planctomycetia</taxon>
        <taxon>Planctomycetales</taxon>
        <taxon>Planctomycetaceae</taxon>
        <taxon>Planctopirus</taxon>
    </lineage>
</organism>
<gene>
    <name evidence="2" type="ORF">A6X21_13085</name>
</gene>
<feature type="transmembrane region" description="Helical" evidence="1">
    <location>
        <begin position="305"/>
        <end position="326"/>
    </location>
</feature>
<dbReference type="AlphaFoldDB" id="A0A1C3E5T4"/>
<dbReference type="OrthoDB" id="244764at2"/>
<feature type="transmembrane region" description="Helical" evidence="1">
    <location>
        <begin position="204"/>
        <end position="225"/>
    </location>
</feature>
<keyword evidence="1" id="KW-0812">Transmembrane</keyword>
<name>A0A1C3E5T4_9PLAN</name>
<keyword evidence="3" id="KW-1185">Reference proteome</keyword>
<feature type="transmembrane region" description="Helical" evidence="1">
    <location>
        <begin position="108"/>
        <end position="129"/>
    </location>
</feature>
<dbReference type="Proteomes" id="UP000094828">
    <property type="component" value="Unassembled WGS sequence"/>
</dbReference>
<proteinExistence type="predicted"/>
<protein>
    <submittedName>
        <fullName evidence="2">Uncharacterized protein</fullName>
    </submittedName>
</protein>
<keyword evidence="1" id="KW-0472">Membrane</keyword>
<keyword evidence="1" id="KW-1133">Transmembrane helix</keyword>
<feature type="transmembrane region" description="Helical" evidence="1">
    <location>
        <begin position="44"/>
        <end position="61"/>
    </location>
</feature>
<feature type="transmembrane region" description="Helical" evidence="1">
    <location>
        <begin position="231"/>
        <end position="250"/>
    </location>
</feature>